<evidence type="ECO:0000313" key="1">
    <source>
        <dbReference type="EMBL" id="DAD97324.1"/>
    </source>
</evidence>
<reference evidence="1" key="1">
    <citation type="journal article" date="2021" name="Proc. Natl. Acad. Sci. U.S.A.">
        <title>A Catalog of Tens of Thousands of Viruses from Human Metagenomes Reveals Hidden Associations with Chronic Diseases.</title>
        <authorList>
            <person name="Tisza M.J."/>
            <person name="Buck C.B."/>
        </authorList>
    </citation>
    <scope>NUCLEOTIDE SEQUENCE</scope>
    <source>
        <strain evidence="1">Ctzc413</strain>
    </source>
</reference>
<protein>
    <submittedName>
        <fullName evidence="1">Uncharacterized protein</fullName>
    </submittedName>
</protein>
<dbReference type="EMBL" id="BK015237">
    <property type="protein sequence ID" value="DAD97324.1"/>
    <property type="molecule type" value="Genomic_DNA"/>
</dbReference>
<proteinExistence type="predicted"/>
<sequence length="34" mass="4104">MANGRITRIREDTKSRKLGYKNNISYCEGRRMRE</sequence>
<organism evidence="1">
    <name type="scientific">Myoviridae sp. ctzc413</name>
    <dbReference type="NCBI Taxonomy" id="2826721"/>
    <lineage>
        <taxon>Viruses</taxon>
        <taxon>Duplodnaviria</taxon>
        <taxon>Heunggongvirae</taxon>
        <taxon>Uroviricota</taxon>
        <taxon>Caudoviricetes</taxon>
    </lineage>
</organism>
<accession>A0A8S5NSF2</accession>
<name>A0A8S5NSF2_9CAUD</name>